<name>A0A916X1Y7_9MICO</name>
<gene>
    <name evidence="2" type="ORF">GCM10011492_43560</name>
</gene>
<dbReference type="AlphaFoldDB" id="A0A916X1Y7"/>
<keyword evidence="1" id="KW-0732">Signal</keyword>
<reference evidence="2" key="1">
    <citation type="journal article" date="2014" name="Int. J. Syst. Evol. Microbiol.">
        <title>Complete genome sequence of Corynebacterium casei LMG S-19264T (=DSM 44701T), isolated from a smear-ripened cheese.</title>
        <authorList>
            <consortium name="US DOE Joint Genome Institute (JGI-PGF)"/>
            <person name="Walter F."/>
            <person name="Albersmeier A."/>
            <person name="Kalinowski J."/>
            <person name="Ruckert C."/>
        </authorList>
    </citation>
    <scope>NUCLEOTIDE SEQUENCE</scope>
    <source>
        <strain evidence="2">CGMCC 1.15085</strain>
    </source>
</reference>
<dbReference type="RefSeq" id="WP_188839192.1">
    <property type="nucleotide sequence ID" value="NZ_BMHI01000009.1"/>
</dbReference>
<dbReference type="EMBL" id="BMHI01000009">
    <property type="protein sequence ID" value="GGB47679.1"/>
    <property type="molecule type" value="Genomic_DNA"/>
</dbReference>
<dbReference type="Proteomes" id="UP000636793">
    <property type="component" value="Unassembled WGS sequence"/>
</dbReference>
<reference evidence="2" key="2">
    <citation type="submission" date="2020-09" db="EMBL/GenBank/DDBJ databases">
        <authorList>
            <person name="Sun Q."/>
            <person name="Zhou Y."/>
        </authorList>
    </citation>
    <scope>NUCLEOTIDE SEQUENCE</scope>
    <source>
        <strain evidence="2">CGMCC 1.15085</strain>
    </source>
</reference>
<feature type="chain" id="PRO_5037459935" evidence="1">
    <location>
        <begin position="25"/>
        <end position="124"/>
    </location>
</feature>
<comment type="caution">
    <text evidence="2">The sequence shown here is derived from an EMBL/GenBank/DDBJ whole genome shotgun (WGS) entry which is preliminary data.</text>
</comment>
<keyword evidence="3" id="KW-1185">Reference proteome</keyword>
<organism evidence="2 3">
    <name type="scientific">Flexivirga endophytica</name>
    <dbReference type="NCBI Taxonomy" id="1849103"/>
    <lineage>
        <taxon>Bacteria</taxon>
        <taxon>Bacillati</taxon>
        <taxon>Actinomycetota</taxon>
        <taxon>Actinomycetes</taxon>
        <taxon>Micrococcales</taxon>
        <taxon>Dermacoccaceae</taxon>
        <taxon>Flexivirga</taxon>
    </lineage>
</organism>
<evidence type="ECO:0000313" key="3">
    <source>
        <dbReference type="Proteomes" id="UP000636793"/>
    </source>
</evidence>
<sequence>MKLQTLAALGSIAALTTLAGPVTAAHASGTPAPNSNSHLGIQIPVTCDGEQLLVVAGDSAHAAAQIVSGGRGHLIPVSITFTAPDGSTVVDQGAAHPQQTTVTCNGTDESGSGMTVTIVAVLGR</sequence>
<protein>
    <submittedName>
        <fullName evidence="2">Uncharacterized protein</fullName>
    </submittedName>
</protein>
<accession>A0A916X1Y7</accession>
<proteinExistence type="predicted"/>
<evidence type="ECO:0000313" key="2">
    <source>
        <dbReference type="EMBL" id="GGB47679.1"/>
    </source>
</evidence>
<feature type="signal peptide" evidence="1">
    <location>
        <begin position="1"/>
        <end position="24"/>
    </location>
</feature>
<evidence type="ECO:0000256" key="1">
    <source>
        <dbReference type="SAM" id="SignalP"/>
    </source>
</evidence>